<organism evidence="6 7">
    <name type="scientific">Pedobacter changchengzhani</name>
    <dbReference type="NCBI Taxonomy" id="2529274"/>
    <lineage>
        <taxon>Bacteria</taxon>
        <taxon>Pseudomonadati</taxon>
        <taxon>Bacteroidota</taxon>
        <taxon>Sphingobacteriia</taxon>
        <taxon>Sphingobacteriales</taxon>
        <taxon>Sphingobacteriaceae</taxon>
        <taxon>Pedobacter</taxon>
    </lineage>
</organism>
<gene>
    <name evidence="6" type="ORF">EZJ43_00640</name>
</gene>
<dbReference type="InterPro" id="IPR036737">
    <property type="entry name" value="OmpA-like_sf"/>
</dbReference>
<dbReference type="EMBL" id="SJCY01000001">
    <property type="protein sequence ID" value="TDG37637.1"/>
    <property type="molecule type" value="Genomic_DNA"/>
</dbReference>
<keyword evidence="2 4" id="KW-0472">Membrane</keyword>
<dbReference type="CDD" id="cd07185">
    <property type="entry name" value="OmpA_C-like"/>
    <property type="match status" value="1"/>
</dbReference>
<dbReference type="InterPro" id="IPR050330">
    <property type="entry name" value="Bact_OuterMem_StrucFunc"/>
</dbReference>
<evidence type="ECO:0000256" key="2">
    <source>
        <dbReference type="ARBA" id="ARBA00023136"/>
    </source>
</evidence>
<dbReference type="RefSeq" id="WP_133260725.1">
    <property type="nucleotide sequence ID" value="NZ_SJCY01000001.1"/>
</dbReference>
<dbReference type="InterPro" id="IPR006664">
    <property type="entry name" value="OMP_bac"/>
</dbReference>
<dbReference type="PANTHER" id="PTHR30329:SF21">
    <property type="entry name" value="LIPOPROTEIN YIAD-RELATED"/>
    <property type="match status" value="1"/>
</dbReference>
<reference evidence="6 7" key="1">
    <citation type="submission" date="2019-02" db="EMBL/GenBank/DDBJ databases">
        <title>Pedobacter sp. nov., a novel speices isolated from soil of pinguins habitat in Antarcitica.</title>
        <authorList>
            <person name="He R.-H."/>
        </authorList>
    </citation>
    <scope>NUCLEOTIDE SEQUENCE [LARGE SCALE GENOMIC DNA]</scope>
    <source>
        <strain evidence="6 7">E01020</strain>
    </source>
</reference>
<dbReference type="SUPFAM" id="SSF103088">
    <property type="entry name" value="OmpA-like"/>
    <property type="match status" value="1"/>
</dbReference>
<dbReference type="PROSITE" id="PS51123">
    <property type="entry name" value="OMPA_2"/>
    <property type="match status" value="1"/>
</dbReference>
<comment type="subcellular location">
    <subcellularLocation>
        <location evidence="1">Cell outer membrane</location>
    </subcellularLocation>
</comment>
<sequence length="78" mass="8873">MKIEISSFTDSRGSGDYNLELSQKRAQSVVSYLINRGMDRGRMIAKGYGESKPVVDCVECTEAQHQQNRRTEFKLISQ</sequence>
<evidence type="ECO:0000259" key="5">
    <source>
        <dbReference type="PROSITE" id="PS51123"/>
    </source>
</evidence>
<dbReference type="Pfam" id="PF00691">
    <property type="entry name" value="OmpA"/>
    <property type="match status" value="1"/>
</dbReference>
<dbReference type="PANTHER" id="PTHR30329">
    <property type="entry name" value="STATOR ELEMENT OF FLAGELLAR MOTOR COMPLEX"/>
    <property type="match status" value="1"/>
</dbReference>
<proteinExistence type="predicted"/>
<evidence type="ECO:0000256" key="3">
    <source>
        <dbReference type="ARBA" id="ARBA00023237"/>
    </source>
</evidence>
<name>A0A4R5MP67_9SPHI</name>
<dbReference type="PRINTS" id="PR01021">
    <property type="entry name" value="OMPADOMAIN"/>
</dbReference>
<keyword evidence="3" id="KW-0998">Cell outer membrane</keyword>
<evidence type="ECO:0000313" key="6">
    <source>
        <dbReference type="EMBL" id="TDG37637.1"/>
    </source>
</evidence>
<dbReference type="Gene3D" id="3.30.1330.60">
    <property type="entry name" value="OmpA-like domain"/>
    <property type="match status" value="1"/>
</dbReference>
<dbReference type="OrthoDB" id="9809364at2"/>
<dbReference type="AlphaFoldDB" id="A0A4R5MP67"/>
<dbReference type="InterPro" id="IPR006665">
    <property type="entry name" value="OmpA-like"/>
</dbReference>
<accession>A0A4R5MP67</accession>
<dbReference type="Proteomes" id="UP000295668">
    <property type="component" value="Unassembled WGS sequence"/>
</dbReference>
<evidence type="ECO:0000313" key="7">
    <source>
        <dbReference type="Proteomes" id="UP000295668"/>
    </source>
</evidence>
<evidence type="ECO:0000256" key="4">
    <source>
        <dbReference type="PROSITE-ProRule" id="PRU00473"/>
    </source>
</evidence>
<evidence type="ECO:0000256" key="1">
    <source>
        <dbReference type="ARBA" id="ARBA00004442"/>
    </source>
</evidence>
<keyword evidence="7" id="KW-1185">Reference proteome</keyword>
<dbReference type="GO" id="GO:0009279">
    <property type="term" value="C:cell outer membrane"/>
    <property type="evidence" value="ECO:0007669"/>
    <property type="project" value="UniProtKB-SubCell"/>
</dbReference>
<feature type="domain" description="OmpA-like" evidence="5">
    <location>
        <begin position="1"/>
        <end position="78"/>
    </location>
</feature>
<protein>
    <submittedName>
        <fullName evidence="6">OmpA family protein</fullName>
    </submittedName>
</protein>
<comment type="caution">
    <text evidence="6">The sequence shown here is derived from an EMBL/GenBank/DDBJ whole genome shotgun (WGS) entry which is preliminary data.</text>
</comment>